<organism evidence="5 6">
    <name type="scientific">Halomonas icarae</name>
    <dbReference type="NCBI Taxonomy" id="2691040"/>
    <lineage>
        <taxon>Bacteria</taxon>
        <taxon>Pseudomonadati</taxon>
        <taxon>Pseudomonadota</taxon>
        <taxon>Gammaproteobacteria</taxon>
        <taxon>Oceanospirillales</taxon>
        <taxon>Halomonadaceae</taxon>
        <taxon>Halomonas</taxon>
    </lineage>
</organism>
<accession>A0A7X5AL09</accession>
<comment type="caution">
    <text evidence="5">The sequence shown here is derived from an EMBL/GenBank/DDBJ whole genome shotgun (WGS) entry which is preliminary data.</text>
</comment>
<dbReference type="SUPFAM" id="SSF46785">
    <property type="entry name" value="Winged helix' DNA-binding domain"/>
    <property type="match status" value="1"/>
</dbReference>
<dbReference type="GO" id="GO:0003677">
    <property type="term" value="F:DNA binding"/>
    <property type="evidence" value="ECO:0007669"/>
    <property type="project" value="UniProtKB-KW"/>
</dbReference>
<dbReference type="InterPro" id="IPR028978">
    <property type="entry name" value="Chorismate_lyase_/UTRA_dom_sf"/>
</dbReference>
<gene>
    <name evidence="5" type="ORF">GRB80_08665</name>
</gene>
<evidence type="ECO:0000256" key="1">
    <source>
        <dbReference type="ARBA" id="ARBA00023015"/>
    </source>
</evidence>
<dbReference type="InterPro" id="IPR036388">
    <property type="entry name" value="WH-like_DNA-bd_sf"/>
</dbReference>
<dbReference type="Gene3D" id="3.40.1410.10">
    <property type="entry name" value="Chorismate lyase-like"/>
    <property type="match status" value="1"/>
</dbReference>
<reference evidence="5 6" key="1">
    <citation type="submission" date="2019-12" db="EMBL/GenBank/DDBJ databases">
        <title>Draft genome sequencing of Halomonas icarensis D1-1.</title>
        <authorList>
            <person name="Pandiyan K."/>
            <person name="Kushwaha P."/>
            <person name="Gowdham M."/>
            <person name="Chakdar H."/>
            <person name="Singh A."/>
            <person name="Kumar M."/>
            <person name="Saxena A.K."/>
        </authorList>
    </citation>
    <scope>NUCLEOTIDE SEQUENCE [LARGE SCALE GENOMIC DNA]</scope>
    <source>
        <strain evidence="5 6">D1-1</strain>
    </source>
</reference>
<evidence type="ECO:0000313" key="5">
    <source>
        <dbReference type="EMBL" id="NAW12917.1"/>
    </source>
</evidence>
<evidence type="ECO:0000313" key="6">
    <source>
        <dbReference type="Proteomes" id="UP000448235"/>
    </source>
</evidence>
<dbReference type="EMBL" id="WUTS01000001">
    <property type="protein sequence ID" value="NAW12917.1"/>
    <property type="molecule type" value="Genomic_DNA"/>
</dbReference>
<dbReference type="InterPro" id="IPR050679">
    <property type="entry name" value="Bact_HTH_transcr_reg"/>
</dbReference>
<dbReference type="Proteomes" id="UP000448235">
    <property type="component" value="Unassembled WGS sequence"/>
</dbReference>
<dbReference type="RefSeq" id="WP_161423280.1">
    <property type="nucleotide sequence ID" value="NZ_JARWMY010000015.1"/>
</dbReference>
<dbReference type="SUPFAM" id="SSF64288">
    <property type="entry name" value="Chorismate lyase-like"/>
    <property type="match status" value="1"/>
</dbReference>
<sequence>MTYTTVDKTSPIPLYLQLAEILQQHIDSGELAQGDPLPSERVLRETYDVSRSTVREAVLHLKQKGTVETRRGSGNFVKVIPTVDRDLLGIHDFDVQIEQGGHSNQVQILHFTEEHHSSRVSQLLQVEPDAPLIKVTRLRLADGEPLFIEKIYLASARFPHMKREDFSNTQVFTKKIIQDYGMDIDEVVIQLEPILLNRKEIENLGVKRHPAAGLLNERTTYNKRGEPIVFSKWVFSSNRCRHMLKIKAK</sequence>
<dbReference type="GO" id="GO:0003700">
    <property type="term" value="F:DNA-binding transcription factor activity"/>
    <property type="evidence" value="ECO:0007669"/>
    <property type="project" value="InterPro"/>
</dbReference>
<evidence type="ECO:0000256" key="3">
    <source>
        <dbReference type="ARBA" id="ARBA00023163"/>
    </source>
</evidence>
<dbReference type="InterPro" id="IPR036390">
    <property type="entry name" value="WH_DNA-bd_sf"/>
</dbReference>
<evidence type="ECO:0000256" key="2">
    <source>
        <dbReference type="ARBA" id="ARBA00023125"/>
    </source>
</evidence>
<protein>
    <submittedName>
        <fullName evidence="5">UTRA domain-containing protein</fullName>
    </submittedName>
</protein>
<dbReference type="Pfam" id="PF00392">
    <property type="entry name" value="GntR"/>
    <property type="match status" value="1"/>
</dbReference>
<keyword evidence="2" id="KW-0238">DNA-binding</keyword>
<keyword evidence="1" id="KW-0805">Transcription regulation</keyword>
<proteinExistence type="predicted"/>
<keyword evidence="6" id="KW-1185">Reference proteome</keyword>
<dbReference type="SMART" id="SM00866">
    <property type="entry name" value="UTRA"/>
    <property type="match status" value="1"/>
</dbReference>
<dbReference type="CDD" id="cd07377">
    <property type="entry name" value="WHTH_GntR"/>
    <property type="match status" value="1"/>
</dbReference>
<dbReference type="GO" id="GO:0045892">
    <property type="term" value="P:negative regulation of DNA-templated transcription"/>
    <property type="evidence" value="ECO:0007669"/>
    <property type="project" value="TreeGrafter"/>
</dbReference>
<dbReference type="AlphaFoldDB" id="A0A7X5AL09"/>
<dbReference type="SMART" id="SM00345">
    <property type="entry name" value="HTH_GNTR"/>
    <property type="match status" value="1"/>
</dbReference>
<dbReference type="InterPro" id="IPR011663">
    <property type="entry name" value="UTRA"/>
</dbReference>
<keyword evidence="3" id="KW-0804">Transcription</keyword>
<dbReference type="PANTHER" id="PTHR44846">
    <property type="entry name" value="MANNOSYL-D-GLYCERATE TRANSPORT/METABOLISM SYSTEM REPRESSOR MNGR-RELATED"/>
    <property type="match status" value="1"/>
</dbReference>
<dbReference type="PROSITE" id="PS50949">
    <property type="entry name" value="HTH_GNTR"/>
    <property type="match status" value="1"/>
</dbReference>
<dbReference type="Pfam" id="PF07702">
    <property type="entry name" value="UTRA"/>
    <property type="match status" value="1"/>
</dbReference>
<dbReference type="InterPro" id="IPR000524">
    <property type="entry name" value="Tscrpt_reg_HTH_GntR"/>
</dbReference>
<feature type="domain" description="HTH gntR-type" evidence="4">
    <location>
        <begin position="12"/>
        <end position="80"/>
    </location>
</feature>
<dbReference type="PRINTS" id="PR00035">
    <property type="entry name" value="HTHGNTR"/>
</dbReference>
<dbReference type="Gene3D" id="1.10.10.10">
    <property type="entry name" value="Winged helix-like DNA-binding domain superfamily/Winged helix DNA-binding domain"/>
    <property type="match status" value="1"/>
</dbReference>
<dbReference type="PANTHER" id="PTHR44846:SF1">
    <property type="entry name" value="MANNOSYL-D-GLYCERATE TRANSPORT_METABOLISM SYSTEM REPRESSOR MNGR-RELATED"/>
    <property type="match status" value="1"/>
</dbReference>
<name>A0A7X5AL09_9GAMM</name>
<evidence type="ECO:0000259" key="4">
    <source>
        <dbReference type="PROSITE" id="PS50949"/>
    </source>
</evidence>